<evidence type="ECO:0000313" key="1">
    <source>
        <dbReference type="EMBL" id="KAJ3832121.1"/>
    </source>
</evidence>
<evidence type="ECO:0000313" key="2">
    <source>
        <dbReference type="Proteomes" id="UP001163846"/>
    </source>
</evidence>
<comment type="caution">
    <text evidence="1">The sequence shown here is derived from an EMBL/GenBank/DDBJ whole genome shotgun (WGS) entry which is preliminary data.</text>
</comment>
<sequence length="515" mass="58779">MSLLRLRTRPSDVQKIDERVQEWVENGRYASSVRGMMIGTSCDKPYLVNVPVDLGISNYHSVDDLNVRPYMWMTNEPEFKSFIRNREHVDRFPLNARSALDHPFTFFFEEDTTPAGSNKLIRKLGTPYETDTVDTMRGNVIVLKHTNNGNIDNIGMEDWPLVKVILEWLVGHRGLYINTCPHGLTKAQTNVYSRPALHEDYSLPVDSRSSPQTYPIHLLHQILRIRDLRLTFFENTGVLTLFALGATCSTMRTWVQAFYRGRVTRLLSNVFPVPRHIEFFDVLHSHHSRIGGSFAYAVVDPSSVFIPNNINILSPFGKGDSFCDILLDRWGCTLVTDGPTREPVSSDFFEPRTIYMKTPQGYSITITESDDFSLMSLMLTGYTTAECVLLGGHTFTLLYPSLVENREVLRLPSVERAIPEQVLDCVSTRFNLLDSTQHLGRPCGESCPNIWRRSLGMKGSATLYWGGFKNGRDSRLKSGSYEWKIAHTCRNPLCKWSSIKPMEMCDWLWWAVPDA</sequence>
<gene>
    <name evidence="1" type="ORF">F5878DRAFT_666856</name>
</gene>
<proteinExistence type="predicted"/>
<accession>A0AA38NWV6</accession>
<protein>
    <submittedName>
        <fullName evidence="1">Uncharacterized protein</fullName>
    </submittedName>
</protein>
<reference evidence="1" key="1">
    <citation type="submission" date="2022-08" db="EMBL/GenBank/DDBJ databases">
        <authorList>
            <consortium name="DOE Joint Genome Institute"/>
            <person name="Min B."/>
            <person name="Riley R."/>
            <person name="Sierra-Patev S."/>
            <person name="Naranjo-Ortiz M."/>
            <person name="Looney B."/>
            <person name="Konkel Z."/>
            <person name="Slot J.C."/>
            <person name="Sakamoto Y."/>
            <person name="Steenwyk J.L."/>
            <person name="Rokas A."/>
            <person name="Carro J."/>
            <person name="Camarero S."/>
            <person name="Ferreira P."/>
            <person name="Molpeceres G."/>
            <person name="Ruiz-Duenas F.J."/>
            <person name="Serrano A."/>
            <person name="Henrissat B."/>
            <person name="Drula E."/>
            <person name="Hughes K.W."/>
            <person name="Mata J.L."/>
            <person name="Ishikawa N.K."/>
            <person name="Vargas-Isla R."/>
            <person name="Ushijima S."/>
            <person name="Smith C.A."/>
            <person name="Ahrendt S."/>
            <person name="Andreopoulos W."/>
            <person name="He G."/>
            <person name="Labutti K."/>
            <person name="Lipzen A."/>
            <person name="Ng V."/>
            <person name="Sandor L."/>
            <person name="Barry K."/>
            <person name="Martinez A.T."/>
            <person name="Xiao Y."/>
            <person name="Gibbons J.G."/>
            <person name="Terashima K."/>
            <person name="Hibbett D.S."/>
            <person name="Grigoriev I.V."/>
        </authorList>
    </citation>
    <scope>NUCLEOTIDE SEQUENCE</scope>
    <source>
        <strain evidence="1">TFB9207</strain>
    </source>
</reference>
<keyword evidence="2" id="KW-1185">Reference proteome</keyword>
<dbReference type="AlphaFoldDB" id="A0AA38NWV6"/>
<dbReference type="Proteomes" id="UP001163846">
    <property type="component" value="Unassembled WGS sequence"/>
</dbReference>
<organism evidence="1 2">
    <name type="scientific">Lentinula raphanica</name>
    <dbReference type="NCBI Taxonomy" id="153919"/>
    <lineage>
        <taxon>Eukaryota</taxon>
        <taxon>Fungi</taxon>
        <taxon>Dikarya</taxon>
        <taxon>Basidiomycota</taxon>
        <taxon>Agaricomycotina</taxon>
        <taxon>Agaricomycetes</taxon>
        <taxon>Agaricomycetidae</taxon>
        <taxon>Agaricales</taxon>
        <taxon>Marasmiineae</taxon>
        <taxon>Omphalotaceae</taxon>
        <taxon>Lentinula</taxon>
    </lineage>
</organism>
<name>A0AA38NWV6_9AGAR</name>
<dbReference type="EMBL" id="MU807071">
    <property type="protein sequence ID" value="KAJ3832121.1"/>
    <property type="molecule type" value="Genomic_DNA"/>
</dbReference>